<dbReference type="Proteomes" id="UP000325902">
    <property type="component" value="Unassembled WGS sequence"/>
</dbReference>
<evidence type="ECO:0000313" key="7">
    <source>
        <dbReference type="EMBL" id="KAB2576128.1"/>
    </source>
</evidence>
<evidence type="ECO:0000256" key="4">
    <source>
        <dbReference type="PROSITE-ProRule" id="PRU00723"/>
    </source>
</evidence>
<keyword evidence="3 4" id="KW-0862">Zinc</keyword>
<feature type="compositionally biased region" description="Low complexity" evidence="5">
    <location>
        <begin position="252"/>
        <end position="323"/>
    </location>
</feature>
<dbReference type="EMBL" id="VCHE01000026">
    <property type="protein sequence ID" value="KAB2576128.1"/>
    <property type="molecule type" value="Genomic_DNA"/>
</dbReference>
<feature type="compositionally biased region" description="Low complexity" evidence="5">
    <location>
        <begin position="559"/>
        <end position="578"/>
    </location>
</feature>
<proteinExistence type="predicted"/>
<keyword evidence="2 4" id="KW-0863">Zinc-finger</keyword>
<comment type="caution">
    <text evidence="7">The sequence shown here is derived from an EMBL/GenBank/DDBJ whole genome shotgun (WGS) entry which is preliminary data.</text>
</comment>
<sequence length="683" mass="70339">MASAMRLQTVVSDLELLLVAAWVKQRPRPLGAPGPGRTSASLARACSALHAAAARLHAPVLTLSAGALAMYSRLHDSPQRHAMAVCKFYLQGNCKFGDRCKFDHPGAQNQNRGNQQNQNRFAALNNAPAGPQGGRGGQRGPRQDFKYNLDPDIIKIDLENDRPIWPFSVYAPGRTAPRQLIEGPLMEQSQEEMRLRYYAAMRTGHPEQAAHEETQLLGQVTQQIKNILSDLNGACRYVQDGENVHPNRVDNTTGQQPQQQQTGAFGQGNAALGQPAAFGGAAKPAFGQPSAFGTAGQQQSGFATAGQQQSGFGAAGQQQSAFGRPSTFGASAAQPSAFGAPSALGGGAANPAFGKPAFGSSSAFGSAANSGSTAGAAPGFGQPSQPGSFGQPGGGGFGTKPAFGQPAGGAAFGQSSQPGGIGGFGKPAGSLGFGQPAFGQAAQPTGNSPFGQQGQQGQQQQQQQQQPGGFGQAANQQPGSGTFGKPSPFGAPAQQAAPSAFGAPAQQAAPSAFGAPAQQAAPSAFGAPAQQAASGTFGAPAQQAAPSAFGQPAMNSFSAPQANGFGQQQQPQSATPAGSDVSTYTTRGANNQLTSWKSQPVQYIAHGETKVQNPCYRRPDNGQWERIWLPDGAPPDNPNCYTAPEAYGEVLKGAYEYLNNTGTFKDGIMPEEPPAHAAIKWDI</sequence>
<organism evidence="7 8">
    <name type="scientific">Lasiodiplodia theobromae</name>
    <dbReference type="NCBI Taxonomy" id="45133"/>
    <lineage>
        <taxon>Eukaryota</taxon>
        <taxon>Fungi</taxon>
        <taxon>Dikarya</taxon>
        <taxon>Ascomycota</taxon>
        <taxon>Pezizomycotina</taxon>
        <taxon>Dothideomycetes</taxon>
        <taxon>Dothideomycetes incertae sedis</taxon>
        <taxon>Botryosphaeriales</taxon>
        <taxon>Botryosphaeriaceae</taxon>
        <taxon>Lasiodiplodia</taxon>
    </lineage>
</organism>
<protein>
    <submittedName>
        <fullName evidence="7">Nucleoporin AMO1</fullName>
    </submittedName>
</protein>
<dbReference type="PANTHER" id="PTHR21099:SF2">
    <property type="entry name" value="SI:CH211-113E8.11"/>
    <property type="match status" value="1"/>
</dbReference>
<feature type="region of interest" description="Disordered" evidence="5">
    <location>
        <begin position="242"/>
        <end position="334"/>
    </location>
</feature>
<dbReference type="Gene3D" id="2.30.30.1190">
    <property type="match status" value="1"/>
</dbReference>
<evidence type="ECO:0000313" key="8">
    <source>
        <dbReference type="Proteomes" id="UP000325902"/>
    </source>
</evidence>
<feature type="region of interest" description="Disordered" evidence="5">
    <location>
        <begin position="534"/>
        <end position="592"/>
    </location>
</feature>
<evidence type="ECO:0000259" key="6">
    <source>
        <dbReference type="PROSITE" id="PS50103"/>
    </source>
</evidence>
<feature type="region of interest" description="Disordered" evidence="5">
    <location>
        <begin position="124"/>
        <end position="143"/>
    </location>
</feature>
<dbReference type="OrthoDB" id="20729at2759"/>
<dbReference type="PANTHER" id="PTHR21099">
    <property type="entry name" value="RAD201"/>
    <property type="match status" value="1"/>
</dbReference>
<dbReference type="SMART" id="SM00356">
    <property type="entry name" value="ZnF_C3H1"/>
    <property type="match status" value="1"/>
</dbReference>
<dbReference type="InterPro" id="IPR036855">
    <property type="entry name" value="Znf_CCCH_sf"/>
</dbReference>
<dbReference type="GO" id="GO:0008270">
    <property type="term" value="F:zinc ion binding"/>
    <property type="evidence" value="ECO:0007669"/>
    <property type="project" value="UniProtKB-KW"/>
</dbReference>
<dbReference type="Pfam" id="PF00642">
    <property type="entry name" value="zf-CCCH"/>
    <property type="match status" value="1"/>
</dbReference>
<evidence type="ECO:0000256" key="5">
    <source>
        <dbReference type="SAM" id="MobiDB-lite"/>
    </source>
</evidence>
<dbReference type="PROSITE" id="PS50103">
    <property type="entry name" value="ZF_C3H1"/>
    <property type="match status" value="1"/>
</dbReference>
<accession>A0A5N5DE71</accession>
<dbReference type="SUPFAM" id="SSF90229">
    <property type="entry name" value="CCCH zinc finger"/>
    <property type="match status" value="1"/>
</dbReference>
<evidence type="ECO:0000256" key="2">
    <source>
        <dbReference type="ARBA" id="ARBA00022771"/>
    </source>
</evidence>
<feature type="region of interest" description="Disordered" evidence="5">
    <location>
        <begin position="362"/>
        <end position="516"/>
    </location>
</feature>
<dbReference type="AlphaFoldDB" id="A0A5N5DE71"/>
<feature type="compositionally biased region" description="Low complexity" evidence="5">
    <location>
        <begin position="362"/>
        <end position="389"/>
    </location>
</feature>
<name>A0A5N5DE71_9PEZI</name>
<feature type="compositionally biased region" description="Low complexity" evidence="5">
    <location>
        <begin position="450"/>
        <end position="479"/>
    </location>
</feature>
<keyword evidence="1 4" id="KW-0479">Metal-binding</keyword>
<dbReference type="InterPro" id="IPR000571">
    <property type="entry name" value="Znf_CCCH"/>
</dbReference>
<dbReference type="GO" id="GO:0005634">
    <property type="term" value="C:nucleus"/>
    <property type="evidence" value="ECO:0007669"/>
    <property type="project" value="TreeGrafter"/>
</dbReference>
<feature type="zinc finger region" description="C3H1-type" evidence="4">
    <location>
        <begin position="85"/>
        <end position="107"/>
    </location>
</feature>
<feature type="compositionally biased region" description="Polar residues" evidence="5">
    <location>
        <begin position="580"/>
        <end position="592"/>
    </location>
</feature>
<reference evidence="7 8" key="1">
    <citation type="journal article" date="2019" name="Sci. Rep.">
        <title>A multi-omics analysis of the grapevine pathogen Lasiodiplodia theobromae reveals that temperature affects the expression of virulence- and pathogenicity-related genes.</title>
        <authorList>
            <person name="Felix C."/>
            <person name="Meneses R."/>
            <person name="Goncalves M.F.M."/>
            <person name="Tilleman L."/>
            <person name="Duarte A.S."/>
            <person name="Jorrin-Novo J.V."/>
            <person name="Van de Peer Y."/>
            <person name="Deforce D."/>
            <person name="Van Nieuwerburgh F."/>
            <person name="Esteves A.C."/>
            <person name="Alves A."/>
        </authorList>
    </citation>
    <scope>NUCLEOTIDE SEQUENCE [LARGE SCALE GENOMIC DNA]</scope>
    <source>
        <strain evidence="7 8">LA-SOL3</strain>
    </source>
</reference>
<feature type="domain" description="C3H1-type" evidence="6">
    <location>
        <begin position="85"/>
        <end position="107"/>
    </location>
</feature>
<dbReference type="CDD" id="cd23954">
    <property type="entry name" value="AMO1_CTD"/>
    <property type="match status" value="1"/>
</dbReference>
<evidence type="ECO:0000256" key="3">
    <source>
        <dbReference type="ARBA" id="ARBA00022833"/>
    </source>
</evidence>
<evidence type="ECO:0000256" key="1">
    <source>
        <dbReference type="ARBA" id="ARBA00022723"/>
    </source>
</evidence>
<gene>
    <name evidence="7" type="primary">AMO1</name>
    <name evidence="7" type="ORF">DBV05_g5179</name>
</gene>
<keyword evidence="8" id="KW-1185">Reference proteome</keyword>